<sequence>MGPSTLDLFILTFNCAKTLINVPVFASHLQDALTRNATGLPDLVAFSLQEFAPLSYSFIGGYFLSPYLARFEEALNIAAAQVAAATTTSKRPSSAGGEGEAESDSLLSTNGPQSQGQSQGQSNGGRAKPYHLIRSHNAGMTAVMVFARDPEAVRRLQVAEVGFGAADMGNKGAVGVRVAYAAGDDDGSTAEVTFVATHFAAMEWNLRRRNKNWRSIVSDLVFENPKEVIEGLEGLGSGPKGRLLDSAASQGITPEEEEQEMLLSAEQEAALLQHNDRLRGISVFRPGSHLFVAGDLNYRIGAKTPPPLAAFPSLDASSPDYWPAFLGRDQLTQEREAGRTLHGLSEAPITFPPTYKLDVQSGAEGAVNEAEVRRAGAGAGAGAAEVVPFTYAPHRWPSWCDRVLYLETPRSEAAKVEVLAYEPLPVVRTSDHQAVYLRARVPVLLSSQPAATSSAEAEAEDEDDPRVRLPVPIDVDAYGRRAAARRREVLVGWSMFLWSTREGAVVIATLMLVGVGGWWAWQGV</sequence>
<reference evidence="4 5" key="1">
    <citation type="submission" date="2019-06" db="EMBL/GenBank/DDBJ databases">
        <title>Draft genome sequence of the filamentous fungus Phialemoniopsis curvata isolated from diesel fuel.</title>
        <authorList>
            <person name="Varaljay V.A."/>
            <person name="Lyon W.J."/>
            <person name="Crouch A.L."/>
            <person name="Drake C.E."/>
            <person name="Hollomon J.M."/>
            <person name="Nadeau L.J."/>
            <person name="Nunn H.S."/>
            <person name="Stevenson B.S."/>
            <person name="Bojanowski C.L."/>
            <person name="Crookes-Goodson W.J."/>
        </authorList>
    </citation>
    <scope>NUCLEOTIDE SEQUENCE [LARGE SCALE GENOMIC DNA]</scope>
    <source>
        <strain evidence="4 5">D216</strain>
    </source>
</reference>
<dbReference type="InterPro" id="IPR046985">
    <property type="entry name" value="IP5"/>
</dbReference>
<keyword evidence="5" id="KW-1185">Reference proteome</keyword>
<name>A0A507AW08_9PEZI</name>
<protein>
    <recommendedName>
        <fullName evidence="3">Inositol polyphosphate-related phosphatase domain-containing protein</fullName>
    </recommendedName>
</protein>
<dbReference type="SMART" id="SM00128">
    <property type="entry name" value="IPPc"/>
    <property type="match status" value="1"/>
</dbReference>
<evidence type="ECO:0000256" key="1">
    <source>
        <dbReference type="SAM" id="MobiDB-lite"/>
    </source>
</evidence>
<dbReference type="SUPFAM" id="SSF56219">
    <property type="entry name" value="DNase I-like"/>
    <property type="match status" value="1"/>
</dbReference>
<dbReference type="GO" id="GO:0004439">
    <property type="term" value="F:phosphatidylinositol-4,5-bisphosphate 5-phosphatase activity"/>
    <property type="evidence" value="ECO:0007669"/>
    <property type="project" value="TreeGrafter"/>
</dbReference>
<dbReference type="InterPro" id="IPR000300">
    <property type="entry name" value="IPPc"/>
</dbReference>
<gene>
    <name evidence="4" type="ORF">E0L32_008398</name>
</gene>
<dbReference type="OrthoDB" id="62798at2759"/>
<feature type="region of interest" description="Disordered" evidence="1">
    <location>
        <begin position="88"/>
        <end position="129"/>
    </location>
</feature>
<organism evidence="4 5">
    <name type="scientific">Thyridium curvatum</name>
    <dbReference type="NCBI Taxonomy" id="1093900"/>
    <lineage>
        <taxon>Eukaryota</taxon>
        <taxon>Fungi</taxon>
        <taxon>Dikarya</taxon>
        <taxon>Ascomycota</taxon>
        <taxon>Pezizomycotina</taxon>
        <taxon>Sordariomycetes</taxon>
        <taxon>Sordariomycetidae</taxon>
        <taxon>Thyridiales</taxon>
        <taxon>Thyridiaceae</taxon>
        <taxon>Thyridium</taxon>
    </lineage>
</organism>
<dbReference type="PANTHER" id="PTHR11200">
    <property type="entry name" value="INOSITOL 5-PHOSPHATASE"/>
    <property type="match status" value="1"/>
</dbReference>
<evidence type="ECO:0000313" key="4">
    <source>
        <dbReference type="EMBL" id="TPX10664.1"/>
    </source>
</evidence>
<accession>A0A507AW08</accession>
<dbReference type="RefSeq" id="XP_030992375.1">
    <property type="nucleotide sequence ID" value="XM_031143248.1"/>
</dbReference>
<dbReference type="GO" id="GO:0046856">
    <property type="term" value="P:phosphatidylinositol dephosphorylation"/>
    <property type="evidence" value="ECO:0007669"/>
    <property type="project" value="InterPro"/>
</dbReference>
<dbReference type="InParanoid" id="A0A507AW08"/>
<dbReference type="AlphaFoldDB" id="A0A507AW08"/>
<feature type="compositionally biased region" description="Low complexity" evidence="1">
    <location>
        <begin position="110"/>
        <end position="125"/>
    </location>
</feature>
<dbReference type="Gene3D" id="3.60.10.10">
    <property type="entry name" value="Endonuclease/exonuclease/phosphatase"/>
    <property type="match status" value="1"/>
</dbReference>
<comment type="caution">
    <text evidence="4">The sequence shown here is derived from an EMBL/GenBank/DDBJ whole genome shotgun (WGS) entry which is preliminary data.</text>
</comment>
<dbReference type="Proteomes" id="UP000319257">
    <property type="component" value="Unassembled WGS sequence"/>
</dbReference>
<keyword evidence="2" id="KW-1133">Transmembrane helix</keyword>
<dbReference type="PANTHER" id="PTHR11200:SF286">
    <property type="entry name" value="5-PHOSPHATASE, PUTATIVE (AFU_ORTHOLOGUE AFUA_5G07600)-RELATED"/>
    <property type="match status" value="1"/>
</dbReference>
<dbReference type="EMBL" id="SKBQ01000055">
    <property type="protein sequence ID" value="TPX10664.1"/>
    <property type="molecule type" value="Genomic_DNA"/>
</dbReference>
<keyword evidence="2" id="KW-0472">Membrane</keyword>
<evidence type="ECO:0000313" key="5">
    <source>
        <dbReference type="Proteomes" id="UP000319257"/>
    </source>
</evidence>
<dbReference type="Pfam" id="PF22669">
    <property type="entry name" value="Exo_endo_phos2"/>
    <property type="match status" value="1"/>
</dbReference>
<dbReference type="STRING" id="1093900.A0A507AW08"/>
<feature type="transmembrane region" description="Helical" evidence="2">
    <location>
        <begin position="503"/>
        <end position="521"/>
    </location>
</feature>
<dbReference type="InterPro" id="IPR036691">
    <property type="entry name" value="Endo/exonu/phosph_ase_sf"/>
</dbReference>
<proteinExistence type="predicted"/>
<dbReference type="GeneID" id="41975845"/>
<feature type="domain" description="Inositol polyphosphate-related phosphatase" evidence="3">
    <location>
        <begin position="4"/>
        <end position="447"/>
    </location>
</feature>
<evidence type="ECO:0000256" key="2">
    <source>
        <dbReference type="SAM" id="Phobius"/>
    </source>
</evidence>
<keyword evidence="2" id="KW-0812">Transmembrane</keyword>
<evidence type="ECO:0000259" key="3">
    <source>
        <dbReference type="SMART" id="SM00128"/>
    </source>
</evidence>